<protein>
    <submittedName>
        <fullName evidence="6">MscL family protein</fullName>
    </submittedName>
</protein>
<evidence type="ECO:0000256" key="5">
    <source>
        <dbReference type="SAM" id="Phobius"/>
    </source>
</evidence>
<dbReference type="SUPFAM" id="SSF81330">
    <property type="entry name" value="Gated mechanosensitive channel"/>
    <property type="match status" value="1"/>
</dbReference>
<dbReference type="Gene3D" id="1.10.1200.120">
    <property type="entry name" value="Large-conductance mechanosensitive channel, MscL, domain 1"/>
    <property type="match status" value="1"/>
</dbReference>
<comment type="caution">
    <text evidence="6">The sequence shown here is derived from an EMBL/GenBank/DDBJ whole genome shotgun (WGS) entry which is preliminary data.</text>
</comment>
<accession>A0ABV6C2A2</accession>
<dbReference type="Pfam" id="PF01741">
    <property type="entry name" value="MscL"/>
    <property type="match status" value="1"/>
</dbReference>
<dbReference type="RefSeq" id="WP_377789089.1">
    <property type="nucleotide sequence ID" value="NZ_JBHLYQ010000048.1"/>
</dbReference>
<name>A0ABV6C2A2_9ACTN</name>
<dbReference type="PANTHER" id="PTHR30266:SF2">
    <property type="entry name" value="LARGE-CONDUCTANCE MECHANOSENSITIVE CHANNEL"/>
    <property type="match status" value="1"/>
</dbReference>
<keyword evidence="4 5" id="KW-0472">Membrane</keyword>
<evidence type="ECO:0000256" key="3">
    <source>
        <dbReference type="ARBA" id="ARBA00022989"/>
    </source>
</evidence>
<feature type="transmembrane region" description="Helical" evidence="5">
    <location>
        <begin position="64"/>
        <end position="89"/>
    </location>
</feature>
<gene>
    <name evidence="6" type="ORF">ACFFRE_06540</name>
</gene>
<dbReference type="PANTHER" id="PTHR30266">
    <property type="entry name" value="MECHANOSENSITIVE CHANNEL MSCL"/>
    <property type="match status" value="1"/>
</dbReference>
<reference evidence="6 7" key="1">
    <citation type="submission" date="2024-09" db="EMBL/GenBank/DDBJ databases">
        <authorList>
            <person name="Sun Q."/>
            <person name="Mori K."/>
        </authorList>
    </citation>
    <scope>NUCLEOTIDE SEQUENCE [LARGE SCALE GENOMIC DNA]</scope>
    <source>
        <strain evidence="6 7">JCM 15389</strain>
    </source>
</reference>
<evidence type="ECO:0000256" key="4">
    <source>
        <dbReference type="ARBA" id="ARBA00023136"/>
    </source>
</evidence>
<evidence type="ECO:0000256" key="1">
    <source>
        <dbReference type="ARBA" id="ARBA00004141"/>
    </source>
</evidence>
<keyword evidence="7" id="KW-1185">Reference proteome</keyword>
<dbReference type="InterPro" id="IPR036019">
    <property type="entry name" value="MscL_channel"/>
</dbReference>
<evidence type="ECO:0000256" key="2">
    <source>
        <dbReference type="ARBA" id="ARBA00022692"/>
    </source>
</evidence>
<evidence type="ECO:0000313" key="6">
    <source>
        <dbReference type="EMBL" id="MFC0081802.1"/>
    </source>
</evidence>
<sequence>MRGFKRFLTQSSLVTTAVALVVALALSTLVKAFTTDVITPLVNAAEGGHGATAGLGFTVGGQRILLGSFVGSVIYFVIFMLVVYAAIVVPYRRLMKRRGQDVFGEPSPTKTCPECLASDLPVAARRCRYCGSVLAEQAS</sequence>
<keyword evidence="3 5" id="KW-1133">Transmembrane helix</keyword>
<keyword evidence="2 5" id="KW-0812">Transmembrane</keyword>
<dbReference type="InterPro" id="IPR037673">
    <property type="entry name" value="MSC/AndL"/>
</dbReference>
<proteinExistence type="predicted"/>
<dbReference type="Proteomes" id="UP001589788">
    <property type="component" value="Unassembled WGS sequence"/>
</dbReference>
<evidence type="ECO:0000313" key="7">
    <source>
        <dbReference type="Proteomes" id="UP001589788"/>
    </source>
</evidence>
<organism evidence="6 7">
    <name type="scientific">Aciditerrimonas ferrireducens</name>
    <dbReference type="NCBI Taxonomy" id="667306"/>
    <lineage>
        <taxon>Bacteria</taxon>
        <taxon>Bacillati</taxon>
        <taxon>Actinomycetota</taxon>
        <taxon>Acidimicrobiia</taxon>
        <taxon>Acidimicrobiales</taxon>
        <taxon>Acidimicrobiaceae</taxon>
        <taxon>Aciditerrimonas</taxon>
    </lineage>
</organism>
<dbReference type="EMBL" id="JBHLYQ010000048">
    <property type="protein sequence ID" value="MFC0081802.1"/>
    <property type="molecule type" value="Genomic_DNA"/>
</dbReference>
<comment type="subcellular location">
    <subcellularLocation>
        <location evidence="1">Membrane</location>
        <topology evidence="1">Multi-pass membrane protein</topology>
    </subcellularLocation>
</comment>